<dbReference type="AlphaFoldDB" id="A0A9P7J8X9"/>
<evidence type="ECO:0000256" key="1">
    <source>
        <dbReference type="SAM" id="SignalP"/>
    </source>
</evidence>
<accession>A0A9P7J8X9</accession>
<organism evidence="2 3">
    <name type="scientific">Suillus subaureus</name>
    <dbReference type="NCBI Taxonomy" id="48587"/>
    <lineage>
        <taxon>Eukaryota</taxon>
        <taxon>Fungi</taxon>
        <taxon>Dikarya</taxon>
        <taxon>Basidiomycota</taxon>
        <taxon>Agaricomycotina</taxon>
        <taxon>Agaricomycetes</taxon>
        <taxon>Agaricomycetidae</taxon>
        <taxon>Boletales</taxon>
        <taxon>Suillineae</taxon>
        <taxon>Suillaceae</taxon>
        <taxon>Suillus</taxon>
    </lineage>
</organism>
<dbReference type="Proteomes" id="UP000807769">
    <property type="component" value="Unassembled WGS sequence"/>
</dbReference>
<reference evidence="2" key="1">
    <citation type="journal article" date="2020" name="New Phytol.">
        <title>Comparative genomics reveals dynamic genome evolution in host specialist ectomycorrhizal fungi.</title>
        <authorList>
            <person name="Lofgren L.A."/>
            <person name="Nguyen N.H."/>
            <person name="Vilgalys R."/>
            <person name="Ruytinx J."/>
            <person name="Liao H.L."/>
            <person name="Branco S."/>
            <person name="Kuo A."/>
            <person name="LaButti K."/>
            <person name="Lipzen A."/>
            <person name="Andreopoulos W."/>
            <person name="Pangilinan J."/>
            <person name="Riley R."/>
            <person name="Hundley H."/>
            <person name="Na H."/>
            <person name="Barry K."/>
            <person name="Grigoriev I.V."/>
            <person name="Stajich J.E."/>
            <person name="Kennedy P.G."/>
        </authorList>
    </citation>
    <scope>NUCLEOTIDE SEQUENCE</scope>
    <source>
        <strain evidence="2">MN1</strain>
    </source>
</reference>
<sequence>MRIFVLSCAIALLLSVSSAVAALTNAQRLARGLPILPPKFGRALPGYARTPTVAGTSKPISQVLALTNVFTGRILVKSHNGKPLGYLHNRVSGINGVNFGASSANLHVSFTTSRSGKGLIDIQVIDAAFPGPHYIGTTSNHTLATGSSTAVGFGNVVRTIWTFNPRTNELQVHYVNLDGHTAKTTIAYKIHDNTIFFVGDIGAYNAAQVNRDYHVSPITFYLDSAVEK</sequence>
<name>A0A9P7J8X9_9AGAM</name>
<dbReference type="RefSeq" id="XP_041188817.1">
    <property type="nucleotide sequence ID" value="XM_041336712.1"/>
</dbReference>
<proteinExistence type="predicted"/>
<dbReference type="GeneID" id="64630729"/>
<gene>
    <name evidence="2" type="ORF">BJ212DRAFT_1382825</name>
</gene>
<keyword evidence="1" id="KW-0732">Signal</keyword>
<evidence type="ECO:0000313" key="2">
    <source>
        <dbReference type="EMBL" id="KAG1808724.1"/>
    </source>
</evidence>
<feature type="chain" id="PRO_5040114854" evidence="1">
    <location>
        <begin position="22"/>
        <end position="228"/>
    </location>
</feature>
<protein>
    <submittedName>
        <fullName evidence="2">Uncharacterized protein</fullName>
    </submittedName>
</protein>
<dbReference type="EMBL" id="JABBWG010000037">
    <property type="protein sequence ID" value="KAG1808724.1"/>
    <property type="molecule type" value="Genomic_DNA"/>
</dbReference>
<feature type="signal peptide" evidence="1">
    <location>
        <begin position="1"/>
        <end position="21"/>
    </location>
</feature>
<comment type="caution">
    <text evidence="2">The sequence shown here is derived from an EMBL/GenBank/DDBJ whole genome shotgun (WGS) entry which is preliminary data.</text>
</comment>
<evidence type="ECO:0000313" key="3">
    <source>
        <dbReference type="Proteomes" id="UP000807769"/>
    </source>
</evidence>
<dbReference type="OrthoDB" id="3167181at2759"/>
<keyword evidence="3" id="KW-1185">Reference proteome</keyword>